<feature type="chain" id="PRO_5047501179" evidence="8">
    <location>
        <begin position="29"/>
        <end position="389"/>
    </location>
</feature>
<evidence type="ECO:0000256" key="5">
    <source>
        <dbReference type="ARBA" id="ARBA00022989"/>
    </source>
</evidence>
<reference evidence="11" key="1">
    <citation type="journal article" date="2019" name="Int. J. Syst. Evol. Microbiol.">
        <title>The Global Catalogue of Microorganisms (GCM) 10K type strain sequencing project: providing services to taxonomists for standard genome sequencing and annotation.</title>
        <authorList>
            <consortium name="The Broad Institute Genomics Platform"/>
            <consortium name="The Broad Institute Genome Sequencing Center for Infectious Disease"/>
            <person name="Wu L."/>
            <person name="Ma J."/>
        </authorList>
    </citation>
    <scope>NUCLEOTIDE SEQUENCE [LARGE SCALE GENOMIC DNA]</scope>
    <source>
        <strain evidence="11">CCM 8932</strain>
    </source>
</reference>
<name>A0ABW1R2F5_9LACO</name>
<organism evidence="10 11">
    <name type="scientific">Lactiplantibacillus dongliensis</name>
    <dbReference type="NCBI Taxonomy" id="2559919"/>
    <lineage>
        <taxon>Bacteria</taxon>
        <taxon>Bacillati</taxon>
        <taxon>Bacillota</taxon>
        <taxon>Bacilli</taxon>
        <taxon>Lactobacillales</taxon>
        <taxon>Lactobacillaceae</taxon>
        <taxon>Lactiplantibacillus</taxon>
    </lineage>
</organism>
<dbReference type="Pfam" id="PF07690">
    <property type="entry name" value="MFS_1"/>
    <property type="match status" value="1"/>
</dbReference>
<dbReference type="EMBL" id="JBHSSD010000019">
    <property type="protein sequence ID" value="MFC6164021.1"/>
    <property type="molecule type" value="Genomic_DNA"/>
</dbReference>
<dbReference type="Proteomes" id="UP001596253">
    <property type="component" value="Unassembled WGS sequence"/>
</dbReference>
<feature type="transmembrane region" description="Helical" evidence="7">
    <location>
        <begin position="78"/>
        <end position="98"/>
    </location>
</feature>
<protein>
    <submittedName>
        <fullName evidence="10">MFS transporter</fullName>
    </submittedName>
</protein>
<keyword evidence="4 7" id="KW-0812">Transmembrane</keyword>
<evidence type="ECO:0000259" key="9">
    <source>
        <dbReference type="PROSITE" id="PS50850"/>
    </source>
</evidence>
<evidence type="ECO:0000256" key="8">
    <source>
        <dbReference type="SAM" id="SignalP"/>
    </source>
</evidence>
<dbReference type="InterPro" id="IPR011701">
    <property type="entry name" value="MFS"/>
</dbReference>
<feature type="transmembrane region" description="Helical" evidence="7">
    <location>
        <begin position="142"/>
        <end position="158"/>
    </location>
</feature>
<feature type="transmembrane region" description="Helical" evidence="7">
    <location>
        <begin position="233"/>
        <end position="256"/>
    </location>
</feature>
<proteinExistence type="predicted"/>
<feature type="transmembrane region" description="Helical" evidence="7">
    <location>
        <begin position="202"/>
        <end position="221"/>
    </location>
</feature>
<dbReference type="Gene3D" id="1.20.1250.20">
    <property type="entry name" value="MFS general substrate transporter like domains"/>
    <property type="match status" value="1"/>
</dbReference>
<evidence type="ECO:0000256" key="7">
    <source>
        <dbReference type="SAM" id="Phobius"/>
    </source>
</evidence>
<feature type="transmembrane region" description="Helical" evidence="7">
    <location>
        <begin position="104"/>
        <end position="122"/>
    </location>
</feature>
<feature type="transmembrane region" description="Helical" evidence="7">
    <location>
        <begin position="360"/>
        <end position="383"/>
    </location>
</feature>
<evidence type="ECO:0000256" key="3">
    <source>
        <dbReference type="ARBA" id="ARBA00022475"/>
    </source>
</evidence>
<evidence type="ECO:0000256" key="6">
    <source>
        <dbReference type="ARBA" id="ARBA00023136"/>
    </source>
</evidence>
<evidence type="ECO:0000256" key="1">
    <source>
        <dbReference type="ARBA" id="ARBA00004651"/>
    </source>
</evidence>
<evidence type="ECO:0000313" key="10">
    <source>
        <dbReference type="EMBL" id="MFC6164021.1"/>
    </source>
</evidence>
<feature type="signal peptide" evidence="8">
    <location>
        <begin position="1"/>
        <end position="28"/>
    </location>
</feature>
<feature type="transmembrane region" description="Helical" evidence="7">
    <location>
        <begin position="45"/>
        <end position="66"/>
    </location>
</feature>
<dbReference type="InterPro" id="IPR036259">
    <property type="entry name" value="MFS_trans_sf"/>
</dbReference>
<dbReference type="SUPFAM" id="SSF103473">
    <property type="entry name" value="MFS general substrate transporter"/>
    <property type="match status" value="1"/>
</dbReference>
<evidence type="ECO:0000256" key="4">
    <source>
        <dbReference type="ARBA" id="ARBA00022692"/>
    </source>
</evidence>
<keyword evidence="11" id="KW-1185">Reference proteome</keyword>
<comment type="caution">
    <text evidence="10">The sequence shown here is derived from an EMBL/GenBank/DDBJ whole genome shotgun (WGS) entry which is preliminary data.</text>
</comment>
<feature type="transmembrane region" description="Helical" evidence="7">
    <location>
        <begin position="164"/>
        <end position="181"/>
    </location>
</feature>
<keyword evidence="8" id="KW-0732">Signal</keyword>
<feature type="domain" description="Major facilitator superfamily (MFS) profile" evidence="9">
    <location>
        <begin position="8"/>
        <end position="381"/>
    </location>
</feature>
<dbReference type="InterPro" id="IPR050189">
    <property type="entry name" value="MFS_Efflux_Transporters"/>
</dbReference>
<keyword evidence="3" id="KW-1003">Cell membrane</keyword>
<dbReference type="PANTHER" id="PTHR43124:SF3">
    <property type="entry name" value="CHLORAMPHENICOL EFFLUX PUMP RV0191"/>
    <property type="match status" value="1"/>
</dbReference>
<feature type="transmembrane region" description="Helical" evidence="7">
    <location>
        <begin position="263"/>
        <end position="282"/>
    </location>
</feature>
<dbReference type="PANTHER" id="PTHR43124">
    <property type="entry name" value="PURINE EFFLUX PUMP PBUE"/>
    <property type="match status" value="1"/>
</dbReference>
<evidence type="ECO:0000256" key="2">
    <source>
        <dbReference type="ARBA" id="ARBA00022448"/>
    </source>
</evidence>
<keyword evidence="2" id="KW-0813">Transport</keyword>
<comment type="subcellular location">
    <subcellularLocation>
        <location evidence="1">Cell membrane</location>
        <topology evidence="1">Multi-pass membrane protein</topology>
    </subcellularLocation>
</comment>
<sequence length="389" mass="41599">MKNQHSWAFKLSLLSVSILAMTTSSISAAVPLMQHSMRGQSLSQIESIITMPNFGFLLLIMFSGIIGKKLGIKRTIMLGLGLFLIGGITPALTSNYAIIMITRFLMGCGVGLFNPFSVSLMYSFYQDDELSAMLGYQNSAKNLGAAGIGLLIAALLAFSWKLAFLSYLIVLIPLVLFGLFIKVPDQHTEMHAKENGHINHKIWILTGLMFITFCGFMSVVVKLGSLVTTEKLASPSVAAIALSLMGVVSMVSSGFFSQISKRLGDFVMPASLLGMALGMFLIASATNIVLVFAGVFLVGVFFGWVLPQSFLRVGKVASPNAKHISTSMVLVGESLGSFLSPAIMNGMANLVGNGLPATVLMLAGSGLVFMTLIDFYCSFTGYYQPAAAK</sequence>
<dbReference type="InterPro" id="IPR020846">
    <property type="entry name" value="MFS_dom"/>
</dbReference>
<evidence type="ECO:0000313" key="11">
    <source>
        <dbReference type="Proteomes" id="UP001596253"/>
    </source>
</evidence>
<gene>
    <name evidence="10" type="ORF">ACFP3T_04970</name>
</gene>
<feature type="transmembrane region" description="Helical" evidence="7">
    <location>
        <begin position="288"/>
        <end position="306"/>
    </location>
</feature>
<accession>A0ABW1R2F5</accession>
<dbReference type="PROSITE" id="PS50850">
    <property type="entry name" value="MFS"/>
    <property type="match status" value="1"/>
</dbReference>
<keyword evidence="6 7" id="KW-0472">Membrane</keyword>
<keyword evidence="5 7" id="KW-1133">Transmembrane helix</keyword>
<dbReference type="RefSeq" id="WP_137641349.1">
    <property type="nucleotide sequence ID" value="NZ_BJDK01000052.1"/>
</dbReference>